<feature type="transmembrane region" description="Helical" evidence="2">
    <location>
        <begin position="149"/>
        <end position="174"/>
    </location>
</feature>
<dbReference type="EMBL" id="CP058560">
    <property type="protein sequence ID" value="QUH23674.1"/>
    <property type="molecule type" value="Genomic_DNA"/>
</dbReference>
<gene>
    <name evidence="4" type="ORF">HYG87_07815</name>
</gene>
<dbReference type="RefSeq" id="WP_211532630.1">
    <property type="nucleotide sequence ID" value="NZ_CP058560.1"/>
</dbReference>
<keyword evidence="2" id="KW-0464">Manganese</keyword>
<dbReference type="GO" id="GO:0008654">
    <property type="term" value="P:phospholipid biosynthetic process"/>
    <property type="evidence" value="ECO:0007669"/>
    <property type="project" value="UniProtKB-UniRule"/>
</dbReference>
<keyword evidence="2" id="KW-0444">Lipid biosynthesis</keyword>
<dbReference type="Pfam" id="PF01066">
    <property type="entry name" value="CDP-OH_P_transf"/>
    <property type="match status" value="1"/>
</dbReference>
<dbReference type="GO" id="GO:0005886">
    <property type="term" value="C:plasma membrane"/>
    <property type="evidence" value="ECO:0007669"/>
    <property type="project" value="UniProtKB-SubCell"/>
</dbReference>
<reference evidence="4" key="1">
    <citation type="submission" date="2020-07" db="EMBL/GenBank/DDBJ databases">
        <title>Methanobacterium. sp. MethCan genome.</title>
        <authorList>
            <person name="Postec A."/>
            <person name="Quemeneur M."/>
        </authorList>
    </citation>
    <scope>NUCLEOTIDE SEQUENCE</scope>
    <source>
        <strain evidence="4">MethCAN</strain>
    </source>
</reference>
<keyword evidence="2" id="KW-1208">Phospholipid metabolism</keyword>
<evidence type="ECO:0000256" key="3">
    <source>
        <dbReference type="RuleBase" id="RU003750"/>
    </source>
</evidence>
<dbReference type="InterPro" id="IPR048254">
    <property type="entry name" value="CDP_ALCOHOL_P_TRANSF_CS"/>
</dbReference>
<dbReference type="Gene3D" id="1.20.120.1760">
    <property type="match status" value="1"/>
</dbReference>
<comment type="pathway">
    <text evidence="2">Lipid metabolism; phospholipid metabolism.</text>
</comment>
<feature type="transmembrane region" description="Helical" evidence="2">
    <location>
        <begin position="91"/>
        <end position="112"/>
    </location>
</feature>
<keyword evidence="2" id="KW-0472">Membrane</keyword>
<comment type="subcellular location">
    <subcellularLocation>
        <location evidence="2">Cell membrane</location>
        <topology evidence="2">Multi-pass membrane protein</topology>
    </subcellularLocation>
</comment>
<keyword evidence="2" id="KW-1133">Transmembrane helix</keyword>
<dbReference type="InterPro" id="IPR044270">
    <property type="entry name" value="AIP_synthase"/>
</dbReference>
<dbReference type="GO" id="GO:0016780">
    <property type="term" value="F:phosphotransferase activity, for other substituted phosphate groups"/>
    <property type="evidence" value="ECO:0007669"/>
    <property type="project" value="UniProtKB-UniRule"/>
</dbReference>
<dbReference type="AlphaFoldDB" id="A0A8T8K572"/>
<dbReference type="GO" id="GO:0000287">
    <property type="term" value="F:magnesium ion binding"/>
    <property type="evidence" value="ECO:0007669"/>
    <property type="project" value="UniProtKB-UniRule"/>
</dbReference>
<dbReference type="InterPro" id="IPR000462">
    <property type="entry name" value="CDP-OH_P_trans"/>
</dbReference>
<dbReference type="GeneID" id="64820662"/>
<dbReference type="InterPro" id="IPR043130">
    <property type="entry name" value="CDP-OH_PTrfase_TM_dom"/>
</dbReference>
<comment type="function">
    <text evidence="2">Catalyzes the formation of archaetidylinositol phosphate (AIP) from CDP-archaeol (CDP-ArOH or CDP-2,3-bis-(O-phytanyl)-sn-glycerol) and 1L-myo-inositol 1-phosphate (IP or 1D-myo-inositol 3-phosphate). AIP is a precursor of archaetidyl-myo-inositol (AI), an ether-type inositol phospholipid ubiquitously distributed in archaea membranes and essential for glycolipid biosynthesis in archaea.</text>
</comment>
<feature type="binding site" evidence="2">
    <location>
        <position position="61"/>
    </location>
    <ligand>
        <name>Mg(2+)</name>
        <dbReference type="ChEBI" id="CHEBI:18420"/>
        <label>2</label>
    </ligand>
</feature>
<feature type="binding site" evidence="2">
    <location>
        <position position="86"/>
    </location>
    <ligand>
        <name>Mg(2+)</name>
        <dbReference type="ChEBI" id="CHEBI:18420"/>
        <label>2</label>
    </ligand>
</feature>
<dbReference type="EC" id="2.7.8.39" evidence="2"/>
<keyword evidence="2" id="KW-0443">Lipid metabolism</keyword>
<evidence type="ECO:0000313" key="4">
    <source>
        <dbReference type="EMBL" id="QUH23674.1"/>
    </source>
</evidence>
<keyword evidence="5" id="KW-1185">Reference proteome</keyword>
<comment type="cofactor">
    <cofactor evidence="2">
        <name>Mn(2+)</name>
        <dbReference type="ChEBI" id="CHEBI:29035"/>
    </cofactor>
    <cofactor evidence="2">
        <name>Mg(2+)</name>
        <dbReference type="ChEBI" id="CHEBI:18420"/>
    </cofactor>
    <text evidence="2">Binds 2 Mg(2+) or Mn(2+) ions per subunit.</text>
</comment>
<keyword evidence="2" id="KW-0479">Metal-binding</keyword>
<organism evidence="4 5">
    <name type="scientific">Methanobacterium alkalithermotolerans</name>
    <dbReference type="NCBI Taxonomy" id="2731220"/>
    <lineage>
        <taxon>Archaea</taxon>
        <taxon>Methanobacteriati</taxon>
        <taxon>Methanobacteriota</taxon>
        <taxon>Methanomada group</taxon>
        <taxon>Methanobacteria</taxon>
        <taxon>Methanobacteriales</taxon>
        <taxon>Methanobacteriaceae</taxon>
        <taxon>Methanobacterium</taxon>
    </lineage>
</organism>
<keyword evidence="2" id="KW-0812">Transmembrane</keyword>
<feature type="binding site" evidence="2">
    <location>
        <position position="82"/>
    </location>
    <ligand>
        <name>Mg(2+)</name>
        <dbReference type="ChEBI" id="CHEBI:18420"/>
        <label>1</label>
    </ligand>
</feature>
<keyword evidence="2" id="KW-1003">Cell membrane</keyword>
<name>A0A8T8K572_9EURY</name>
<feature type="binding site" evidence="2">
    <location>
        <position position="61"/>
    </location>
    <ligand>
        <name>Mg(2+)</name>
        <dbReference type="ChEBI" id="CHEBI:18420"/>
        <label>1</label>
    </ligand>
</feature>
<proteinExistence type="inferred from homology"/>
<feature type="binding site" evidence="2">
    <location>
        <position position="64"/>
    </location>
    <ligand>
        <name>Mg(2+)</name>
        <dbReference type="ChEBI" id="CHEBI:18420"/>
        <label>1</label>
    </ligand>
</feature>
<sequence>MLNRFRPTIKGFLDPLARKIKINPNLITIFGLIVAFLSAYSFAIGNLLLGGILIALSGFLDIVDGAVARNNSSITPFGGFLDSTVDRLSDALIIIGIVYGGFVNWIFGILALHASLTVSYVRARAEVEGIPCGVGIAERAERLVIIMSGAFLGVLFGPEVMLIAMLLVIVLGYMTVGQRIYHTWKQMNKDLK</sequence>
<evidence type="ECO:0000313" key="5">
    <source>
        <dbReference type="Proteomes" id="UP000681041"/>
    </source>
</evidence>
<comment type="catalytic activity">
    <reaction evidence="2">
        <text>CDP-2,3-bis-O-(phytanyl)-sn-glycerol + 1D-myo-inositol 3-phosphate = saturated 1-archaetidyl-1D-myo-inositol 3-phosphate + CMP + H(+)</text>
        <dbReference type="Rhea" id="RHEA:36823"/>
        <dbReference type="ChEBI" id="CHEBI:15378"/>
        <dbReference type="ChEBI" id="CHEBI:58401"/>
        <dbReference type="ChEBI" id="CHEBI:60377"/>
        <dbReference type="ChEBI" id="CHEBI:74004"/>
        <dbReference type="ChEBI" id="CHEBI:74006"/>
        <dbReference type="EC" id="2.7.8.39"/>
    </reaction>
</comment>
<dbReference type="KEGG" id="meme:HYG87_07815"/>
<keyword evidence="1 2" id="KW-0808">Transferase</keyword>
<feature type="binding site" evidence="2">
    <location>
        <position position="82"/>
    </location>
    <ligand>
        <name>Mg(2+)</name>
        <dbReference type="ChEBI" id="CHEBI:18420"/>
        <label>2</label>
    </ligand>
</feature>
<dbReference type="InterPro" id="IPR054868">
    <property type="entry name" value="archin_ph_syn"/>
</dbReference>
<feature type="active site" description="Proton acceptor" evidence="2">
    <location>
        <position position="86"/>
    </location>
</feature>
<dbReference type="NCBIfam" id="NF040950">
    <property type="entry name" value="archin_ph_syn"/>
    <property type="match status" value="1"/>
</dbReference>
<evidence type="ECO:0000256" key="1">
    <source>
        <dbReference type="ARBA" id="ARBA00022679"/>
    </source>
</evidence>
<dbReference type="HAMAP" id="MF_02242">
    <property type="entry name" value="AIP_synthase"/>
    <property type="match status" value="1"/>
</dbReference>
<keyword evidence="2" id="KW-0460">Magnesium</keyword>
<dbReference type="OrthoDB" id="9904at2157"/>
<comment type="caution">
    <text evidence="2">Lacks conserved residue(s) required for the propagation of feature annotation.</text>
</comment>
<dbReference type="Proteomes" id="UP000681041">
    <property type="component" value="Chromosome"/>
</dbReference>
<dbReference type="PROSITE" id="PS00379">
    <property type="entry name" value="CDP_ALCOHOL_P_TRANSF"/>
    <property type="match status" value="1"/>
</dbReference>
<accession>A0A8T8K572</accession>
<feature type="transmembrane region" description="Helical" evidence="2">
    <location>
        <begin position="26"/>
        <end position="56"/>
    </location>
</feature>
<protein>
    <recommendedName>
        <fullName evidence="2">Archaetidylinositol phosphate synthase</fullName>
        <shortName evidence="2">AIP synthase</shortName>
        <ecNumber evidence="2">2.7.8.39</ecNumber>
    </recommendedName>
</protein>
<comment type="similarity">
    <text evidence="2 3">Belongs to the CDP-alcohol phosphatidyltransferase class-I family.</text>
</comment>
<evidence type="ECO:0000256" key="2">
    <source>
        <dbReference type="HAMAP-Rule" id="MF_02242"/>
    </source>
</evidence>